<gene>
    <name evidence="2" type="ORF">CBM2605_A310063</name>
    <name evidence="3" type="ORF">CBM2607_20610</name>
</gene>
<organism evidence="3 4">
    <name type="scientific">Cupriavidus neocaledonicus</name>
    <dbReference type="NCBI Taxonomy" id="1040979"/>
    <lineage>
        <taxon>Bacteria</taxon>
        <taxon>Pseudomonadati</taxon>
        <taxon>Pseudomonadota</taxon>
        <taxon>Betaproteobacteria</taxon>
        <taxon>Burkholderiales</taxon>
        <taxon>Burkholderiaceae</taxon>
        <taxon>Cupriavidus</taxon>
    </lineage>
</organism>
<feature type="region of interest" description="Disordered" evidence="1">
    <location>
        <begin position="51"/>
        <end position="75"/>
    </location>
</feature>
<evidence type="ECO:0000313" key="2">
    <source>
        <dbReference type="EMBL" id="SOZ36718.1"/>
    </source>
</evidence>
<reference evidence="4 5" key="1">
    <citation type="submission" date="2018-01" db="EMBL/GenBank/DDBJ databases">
        <authorList>
            <person name="Clerissi C."/>
        </authorList>
    </citation>
    <scope>NUCLEOTIDE SEQUENCE [LARGE SCALE GENOMIC DNA]</scope>
    <source>
        <strain evidence="2">Cupriavidus taiwanensis STM 6082</strain>
        <strain evidence="3">Cupriavidus taiwanensis STM 6160</strain>
    </source>
</reference>
<evidence type="ECO:0000256" key="1">
    <source>
        <dbReference type="SAM" id="MobiDB-lite"/>
    </source>
</evidence>
<name>A0A375HCF9_9BURK</name>
<evidence type="ECO:0000313" key="4">
    <source>
        <dbReference type="Proteomes" id="UP000255168"/>
    </source>
</evidence>
<dbReference type="Proteomes" id="UP000256710">
    <property type="component" value="Unassembled WGS sequence"/>
</dbReference>
<accession>A0A375HCF9</accession>
<feature type="compositionally biased region" description="Polar residues" evidence="1">
    <location>
        <begin position="60"/>
        <end position="69"/>
    </location>
</feature>
<evidence type="ECO:0000313" key="3">
    <source>
        <dbReference type="EMBL" id="SPD48616.1"/>
    </source>
</evidence>
<dbReference type="AlphaFoldDB" id="A0A375HCF9"/>
<dbReference type="EMBL" id="LT984806">
    <property type="protein sequence ID" value="SPD48616.1"/>
    <property type="molecule type" value="Genomic_DNA"/>
</dbReference>
<dbReference type="EMBL" id="OFTC01000025">
    <property type="protein sequence ID" value="SOZ36718.1"/>
    <property type="molecule type" value="Genomic_DNA"/>
</dbReference>
<evidence type="ECO:0000313" key="5">
    <source>
        <dbReference type="Proteomes" id="UP000256710"/>
    </source>
</evidence>
<protein>
    <submittedName>
        <fullName evidence="3">Uncharacterized protein</fullName>
    </submittedName>
</protein>
<dbReference type="Proteomes" id="UP000255168">
    <property type="component" value="Chromosome I"/>
</dbReference>
<keyword evidence="5" id="KW-1185">Reference proteome</keyword>
<proteinExistence type="predicted"/>
<sequence length="75" mass="7440">MVPAAGVVVGTPTAALRAVSIVGRGTGRIAALAWLPNLPCRWFAPSPACGRGAGVRAGASTKSDQSTPARTPPST</sequence>